<comment type="caution">
    <text evidence="3">The sequence shown here is derived from an EMBL/GenBank/DDBJ whole genome shotgun (WGS) entry which is preliminary data.</text>
</comment>
<gene>
    <name evidence="3" type="ORF">LTY59_00280</name>
</gene>
<keyword evidence="1" id="KW-0812">Transmembrane</keyword>
<keyword evidence="1" id="KW-1133">Transmembrane helix</keyword>
<feature type="transmembrane region" description="Helical" evidence="1">
    <location>
        <begin position="21"/>
        <end position="41"/>
    </location>
</feature>
<dbReference type="RefSeq" id="WP_182588338.1">
    <property type="nucleotide sequence ID" value="NZ_JACIVH010000034.1"/>
</dbReference>
<protein>
    <recommendedName>
        <fullName evidence="2">SMODS/Ubiquitin system-associated 2TM effector domain-containing protein</fullName>
    </recommendedName>
</protein>
<accession>A0ABS8RA98</accession>
<dbReference type="InterPro" id="IPR041502">
    <property type="entry name" value="SUa-2TM"/>
</dbReference>
<dbReference type="EMBL" id="JAJPDJ010000029">
    <property type="protein sequence ID" value="MCD7137673.1"/>
    <property type="molecule type" value="Genomic_DNA"/>
</dbReference>
<reference evidence="3 4" key="1">
    <citation type="submission" date="2021-12" db="EMBL/GenBank/DDBJ databases">
        <title>A phylogenomic analysis of Limosilactobacillus reuteri reveals ancient and stable evolutionary relationships with rodents and birds and zoonotic transmission to humans.</title>
        <authorList>
            <person name="Li F."/>
            <person name="Li X."/>
            <person name="Cheng C."/>
            <person name="Tollenaar S."/>
            <person name="Zhang J.S."/>
            <person name="Simpson D."/>
            <person name="Tasseva G."/>
            <person name="Perez-Munoz M.E."/>
            <person name="Frese S."/>
            <person name="Gaenzle M.G."/>
            <person name="Walter J."/>
            <person name="Zheng J."/>
        </authorList>
    </citation>
    <scope>NUCLEOTIDE SEQUENCE [LARGE SCALE GENOMIC DNA]</scope>
    <source>
        <strain evidence="3 4">WF-AF5-A</strain>
    </source>
</reference>
<dbReference type="Pfam" id="PF18179">
    <property type="entry name" value="SUa-2TM"/>
    <property type="match status" value="1"/>
</dbReference>
<feature type="transmembrane region" description="Helical" evidence="1">
    <location>
        <begin position="65"/>
        <end position="87"/>
    </location>
</feature>
<keyword evidence="1" id="KW-0472">Membrane</keyword>
<keyword evidence="4" id="KW-1185">Reference proteome</keyword>
<evidence type="ECO:0000256" key="1">
    <source>
        <dbReference type="SAM" id="Phobius"/>
    </source>
</evidence>
<evidence type="ECO:0000313" key="3">
    <source>
        <dbReference type="EMBL" id="MCD7137673.1"/>
    </source>
</evidence>
<feature type="domain" description="SMODS/Ubiquitin system-associated 2TM effector" evidence="2">
    <location>
        <begin position="17"/>
        <end position="290"/>
    </location>
</feature>
<dbReference type="Proteomes" id="UP001200032">
    <property type="component" value="Unassembled WGS sequence"/>
</dbReference>
<evidence type="ECO:0000313" key="4">
    <source>
        <dbReference type="Proteomes" id="UP001200032"/>
    </source>
</evidence>
<evidence type="ECO:0000259" key="2">
    <source>
        <dbReference type="Pfam" id="PF18179"/>
    </source>
</evidence>
<name>A0ABS8RA98_9LACO</name>
<sequence length="291" mass="33585">MVNIQNKKIKGEVNAVRFLSVNIIIPILIPFILTMIIVKFLPQNLIIKIVDSWIGVEGLVSAIKVIPWVLKVLEAVIIFSFLFLFYVKSIFSRFCPELLPSNKYFLVPTWMIKFAVVVRWSDKNVNGSAKSIPTWQYMDYLYNNWNRVKLSIPEVCNVDENTSVIVEKSSKHGKILSIIISDTYPIIIEKLPSFIKNHNYALIQTMVNGEKNKGQRGYNTKLVQECISLIKEGMNNGVTTINILANTNPKHITEIMRESFEDAGRNPLKHLYVYENPRKNNFYFSKPHKIF</sequence>
<organism evidence="3 4">
    <name type="scientific">Limosilactobacillus balticus</name>
    <dbReference type="NCBI Taxonomy" id="2759747"/>
    <lineage>
        <taxon>Bacteria</taxon>
        <taxon>Bacillati</taxon>
        <taxon>Bacillota</taxon>
        <taxon>Bacilli</taxon>
        <taxon>Lactobacillales</taxon>
        <taxon>Lactobacillaceae</taxon>
        <taxon>Limosilactobacillus</taxon>
    </lineage>
</organism>
<proteinExistence type="predicted"/>